<reference evidence="1 2" key="1">
    <citation type="journal article" date="2021" name="Hortic Res">
        <title>Chromosome-scale assembly of the Dendrobium chrysotoxum genome enhances the understanding of orchid evolution.</title>
        <authorList>
            <person name="Zhang Y."/>
            <person name="Zhang G.Q."/>
            <person name="Zhang D."/>
            <person name="Liu X.D."/>
            <person name="Xu X.Y."/>
            <person name="Sun W.H."/>
            <person name="Yu X."/>
            <person name="Zhu X."/>
            <person name="Wang Z.W."/>
            <person name="Zhao X."/>
            <person name="Zhong W.Y."/>
            <person name="Chen H."/>
            <person name="Yin W.L."/>
            <person name="Huang T."/>
            <person name="Niu S.C."/>
            <person name="Liu Z.J."/>
        </authorList>
    </citation>
    <scope>NUCLEOTIDE SEQUENCE [LARGE SCALE GENOMIC DNA]</scope>
    <source>
        <strain evidence="1">Lindl</strain>
    </source>
</reference>
<organism evidence="1 2">
    <name type="scientific">Dendrobium chrysotoxum</name>
    <name type="common">Orchid</name>
    <dbReference type="NCBI Taxonomy" id="161865"/>
    <lineage>
        <taxon>Eukaryota</taxon>
        <taxon>Viridiplantae</taxon>
        <taxon>Streptophyta</taxon>
        <taxon>Embryophyta</taxon>
        <taxon>Tracheophyta</taxon>
        <taxon>Spermatophyta</taxon>
        <taxon>Magnoliopsida</taxon>
        <taxon>Liliopsida</taxon>
        <taxon>Asparagales</taxon>
        <taxon>Orchidaceae</taxon>
        <taxon>Epidendroideae</taxon>
        <taxon>Malaxideae</taxon>
        <taxon>Dendrobiinae</taxon>
        <taxon>Dendrobium</taxon>
    </lineage>
</organism>
<sequence>MLAAMKDTSENIDLILYEKRKNHKFTQGGIAKVKDPLKRRPKSISNAMLKNQWEKKKSKSMTLLTK</sequence>
<accession>A0AAV7G5Y4</accession>
<dbReference type="Proteomes" id="UP000775213">
    <property type="component" value="Unassembled WGS sequence"/>
</dbReference>
<evidence type="ECO:0000313" key="1">
    <source>
        <dbReference type="EMBL" id="KAH0451781.1"/>
    </source>
</evidence>
<keyword evidence="2" id="KW-1185">Reference proteome</keyword>
<dbReference type="EMBL" id="JAGFBR010000017">
    <property type="protein sequence ID" value="KAH0451781.1"/>
    <property type="molecule type" value="Genomic_DNA"/>
</dbReference>
<proteinExistence type="predicted"/>
<gene>
    <name evidence="1" type="ORF">IEQ34_019080</name>
</gene>
<dbReference type="AlphaFoldDB" id="A0AAV7G5Y4"/>
<comment type="caution">
    <text evidence="1">The sequence shown here is derived from an EMBL/GenBank/DDBJ whole genome shotgun (WGS) entry which is preliminary data.</text>
</comment>
<protein>
    <submittedName>
        <fullName evidence="1">Uncharacterized protein</fullName>
    </submittedName>
</protein>
<name>A0AAV7G5Y4_DENCH</name>
<evidence type="ECO:0000313" key="2">
    <source>
        <dbReference type="Proteomes" id="UP000775213"/>
    </source>
</evidence>